<dbReference type="AlphaFoldDB" id="A0A0R1VUU4"/>
<name>A0A0R1VUU4_9LACO</name>
<proteinExistence type="predicted"/>
<keyword evidence="2" id="KW-1185">Reference proteome</keyword>
<protein>
    <submittedName>
        <fullName evidence="1">Uncharacterized protein</fullName>
    </submittedName>
</protein>
<comment type="caution">
    <text evidence="1">The sequence shown here is derived from an EMBL/GenBank/DDBJ whole genome shotgun (WGS) entry which is preliminary data.</text>
</comment>
<organism evidence="1 2">
    <name type="scientific">Paucilactobacillus suebicus DSM 5007 = KCTC 3549</name>
    <dbReference type="NCBI Taxonomy" id="1423807"/>
    <lineage>
        <taxon>Bacteria</taxon>
        <taxon>Bacillati</taxon>
        <taxon>Bacillota</taxon>
        <taxon>Bacilli</taxon>
        <taxon>Lactobacillales</taxon>
        <taxon>Lactobacillaceae</taxon>
        <taxon>Paucilactobacillus</taxon>
    </lineage>
</organism>
<gene>
    <name evidence="1" type="ORF">FD16_GL001915</name>
</gene>
<dbReference type="STRING" id="1423807.FD16_GL001915"/>
<dbReference type="EMBL" id="AZGF01000049">
    <property type="protein sequence ID" value="KRM09197.1"/>
    <property type="molecule type" value="Genomic_DNA"/>
</dbReference>
<evidence type="ECO:0000313" key="1">
    <source>
        <dbReference type="EMBL" id="KRM09197.1"/>
    </source>
</evidence>
<dbReference type="Proteomes" id="UP000051820">
    <property type="component" value="Unassembled WGS sequence"/>
</dbReference>
<dbReference type="RefSeq" id="WP_010623301.1">
    <property type="nucleotide sequence ID" value="NZ_AZGF01000049.1"/>
</dbReference>
<sequence length="76" mass="8561">MSRPIKLPAHIEAYFLNHNIGCSGVLPVDGETIKIMTNVGWFKYNSSTKDLSKFMGRYAGYESVFNSQICEQLSLI</sequence>
<accession>A0A0R1VUU4</accession>
<reference evidence="1 2" key="1">
    <citation type="journal article" date="2015" name="Genome Announc.">
        <title>Expanding the biotechnology potential of lactobacilli through comparative genomics of 213 strains and associated genera.</title>
        <authorList>
            <person name="Sun Z."/>
            <person name="Harris H.M."/>
            <person name="McCann A."/>
            <person name="Guo C."/>
            <person name="Argimon S."/>
            <person name="Zhang W."/>
            <person name="Yang X."/>
            <person name="Jeffery I.B."/>
            <person name="Cooney J.C."/>
            <person name="Kagawa T.F."/>
            <person name="Liu W."/>
            <person name="Song Y."/>
            <person name="Salvetti E."/>
            <person name="Wrobel A."/>
            <person name="Rasinkangas P."/>
            <person name="Parkhill J."/>
            <person name="Rea M.C."/>
            <person name="O'Sullivan O."/>
            <person name="Ritari J."/>
            <person name="Douillard F.P."/>
            <person name="Paul Ross R."/>
            <person name="Yang R."/>
            <person name="Briner A.E."/>
            <person name="Felis G.E."/>
            <person name="de Vos W.M."/>
            <person name="Barrangou R."/>
            <person name="Klaenhammer T.R."/>
            <person name="Caufield P.W."/>
            <person name="Cui Y."/>
            <person name="Zhang H."/>
            <person name="O'Toole P.W."/>
        </authorList>
    </citation>
    <scope>NUCLEOTIDE SEQUENCE [LARGE SCALE GENOMIC DNA]</scope>
    <source>
        <strain evidence="1 2">DSM 5007</strain>
    </source>
</reference>
<dbReference type="PATRIC" id="fig|1423807.3.peg.1967"/>
<evidence type="ECO:0000313" key="2">
    <source>
        <dbReference type="Proteomes" id="UP000051820"/>
    </source>
</evidence>